<dbReference type="EMBL" id="JAENIK010000013">
    <property type="protein sequence ID" value="MBK1818425.1"/>
    <property type="molecule type" value="Genomic_DNA"/>
</dbReference>
<dbReference type="NCBIfam" id="TIGR02601">
    <property type="entry name" value="autotrns_rpt"/>
    <property type="match status" value="3"/>
</dbReference>
<protein>
    <submittedName>
        <fullName evidence="5">Autotransporter-associated beta strand repeat-containing protein</fullName>
    </submittedName>
</protein>
<gene>
    <name evidence="5" type="ORF">JIN84_22595</name>
</gene>
<name>A0A934RB06_9BACT</name>
<dbReference type="InterPro" id="IPR012334">
    <property type="entry name" value="Pectin_lyas_fold"/>
</dbReference>
<evidence type="ECO:0000256" key="4">
    <source>
        <dbReference type="SAM" id="SignalP"/>
    </source>
</evidence>
<dbReference type="InterPro" id="IPR011050">
    <property type="entry name" value="Pectin_lyase_fold/virulence"/>
</dbReference>
<evidence type="ECO:0000313" key="5">
    <source>
        <dbReference type="EMBL" id="MBK1818425.1"/>
    </source>
</evidence>
<evidence type="ECO:0000313" key="6">
    <source>
        <dbReference type="Proteomes" id="UP000600139"/>
    </source>
</evidence>
<dbReference type="Pfam" id="PF12951">
    <property type="entry name" value="PATR"/>
    <property type="match status" value="3"/>
</dbReference>
<dbReference type="SUPFAM" id="SSF51126">
    <property type="entry name" value="Pectin lyase-like"/>
    <property type="match status" value="3"/>
</dbReference>
<dbReference type="PANTHER" id="PTHR42970">
    <property type="entry name" value="PECTATE LYASE C-RELATED"/>
    <property type="match status" value="1"/>
</dbReference>
<dbReference type="GO" id="GO:0046872">
    <property type="term" value="F:metal ion binding"/>
    <property type="evidence" value="ECO:0007669"/>
    <property type="project" value="UniProtKB-KW"/>
</dbReference>
<dbReference type="RefSeq" id="WP_200353371.1">
    <property type="nucleotide sequence ID" value="NZ_BAABHZ010000002.1"/>
</dbReference>
<evidence type="ECO:0000256" key="2">
    <source>
        <dbReference type="ARBA" id="ARBA00022729"/>
    </source>
</evidence>
<comment type="caution">
    <text evidence="5">The sequence shown here is derived from an EMBL/GenBank/DDBJ whole genome shotgun (WGS) entry which is preliminary data.</text>
</comment>
<dbReference type="InterPro" id="IPR013425">
    <property type="entry name" value="Autotrns_rpt"/>
</dbReference>
<keyword evidence="6" id="KW-1185">Reference proteome</keyword>
<feature type="signal peptide" evidence="4">
    <location>
        <begin position="1"/>
        <end position="18"/>
    </location>
</feature>
<dbReference type="Gene3D" id="2.160.20.10">
    <property type="entry name" value="Single-stranded right-handed beta-helix, Pectin lyase-like"/>
    <property type="match status" value="1"/>
</dbReference>
<organism evidence="5 6">
    <name type="scientific">Luteolibacter yonseiensis</name>
    <dbReference type="NCBI Taxonomy" id="1144680"/>
    <lineage>
        <taxon>Bacteria</taxon>
        <taxon>Pseudomonadati</taxon>
        <taxon>Verrucomicrobiota</taxon>
        <taxon>Verrucomicrobiia</taxon>
        <taxon>Verrucomicrobiales</taxon>
        <taxon>Verrucomicrobiaceae</taxon>
        <taxon>Luteolibacter</taxon>
    </lineage>
</organism>
<keyword evidence="2 4" id="KW-0732">Signal</keyword>
<keyword evidence="3" id="KW-0325">Glycoprotein</keyword>
<dbReference type="InterPro" id="IPR052063">
    <property type="entry name" value="Polysaccharide_Lyase_1"/>
</dbReference>
<accession>A0A934RB06</accession>
<dbReference type="Proteomes" id="UP000600139">
    <property type="component" value="Unassembled WGS sequence"/>
</dbReference>
<evidence type="ECO:0000256" key="3">
    <source>
        <dbReference type="ARBA" id="ARBA00023180"/>
    </source>
</evidence>
<proteinExistence type="predicted"/>
<sequence>MIPRLLYFSLLAILPAAAQIPAFPGAEGFGAYATGGRGGDVYYVTNLNASGAGSLRNGVETAPSNGRTIVFAVSGYIPLPGGIAFRMVRNKITIAGQTAPGDGIGLRNGTVRVSGNNTVLRHLRIRHGKNGSGGDCIDLDSSASNSIIDHISMMFSTDENISFFNSALDNFTMQYSTSSWGMERHNAGGLWDLRNGSCHHTLWAHHRTRNPKARPAMLEWINNVTYHWRNEGFIMGDSETPANWKANVIGNYYISINDPDTGYSLRNKGLTKARVASNNVPNFSLYLADTLHDADGDGVLNGTDKGYGIVDGAEFAPGDAVGANRYYKSATPFPGATGGSAVRIDGPLTAYKKVLSASGALRLDANHSGLLRDELDTLLVDSVVNQQSILVQKDGNIAGETTPGNGEANLANPPYNITNYGFGTLNGTTPPTDVDLDGMPDAWESTLNGVNGMAYNVSGDDHNNVFTAGQLGNTFFPAGTPVGYTYLEEYLHFLAVPHATVVKNVAGSPSSQTVNLRKYTEGFTKSPAYTVSGVVNGTVLQFLADGTTPSATGPVVKFIPTPNATGRAGFLFTVVDADGSQWTQQFALLISSASAPRDLIWNGDGSTNAWNDAAANWKQPSGALTAFATGDTALFDDRGSATPAVNITTSQTSGSVLVTGTKNYTFGGSGSLASTGTLTKAGDTKLTLATPVSFSLGSFLNGGETVLNPGGGLAGGTIRFSGGSTLTSAYGNTTLGINPNIQVDAGSVGNINLSQRVELNGSLSGGGIFNIFSPSNLGTEGRVYLDGASAGCTGTVNLSGGATSPGNAGRIAFRANGGSFNGFGSARVNLSGIDLFTTNNSGGNTYPIGQLGGDANSRLRSNYLNGGGATTWSVGGLGTSSTFAGAIMDGTRADGSNSPTLLTKTGGGTLTITGTNIHSGATTVSGGTLAVDGALSLSPVTVGGGATLVGNGTFGGLVTINSGARINPGNSATPYRALPANGGLTVSSGTLVYDLSSNPGGTNDRITVAAGTSTNLSGTVNFQLNFVDGSLGAGVYNLIDGGATQSVSGLTMVPVLPAPTGTTRQTFSLSRPSSGTTPGYVKLTVTGNAGNLTWTGVNGGIWDLNATAGNWSGASPDTFSNLDLVTFPDGAASGSVSLAGTLQPARVTAANNTLAYTLGGSGVLGGVGGLIKSGGGIFTIGNSAANTFSGGTTLNAGTLRLANTNTPLGTGVIAVNGGTLSFPSAIFLSNSMVFTGNSRITNTGGNSAILNPTTGTLSSVGNANIDLSGVEGILSINGPMDGFSGTLSFGSGSGTVRLNSNSSAAADVNFGSADTHFDLGTGSAYLNNRNGGIVIHLGAVSGGGNTHLDGRQSGSGNTVTTYVVGGLDTSTTFAGTISNAGDLSGLDLVKTGSGTWTLGGNSNFTGGFRIESGTLAIAGKTISSAETTVAEGAALVLSGGTFGAESVGGRGLISGHGTIAADLNPDGVVIGRGFATGTPGTLVVTGNASFDSSSVMKLRGGVSSDLLAVAGDLQLAGSIQIALAPETTFGRYPLLTCGGELSGDVSLTGVPAGVDAHLSLSAPGRVDLVIDDSDEDGLPDSWEAFHFGNLARLPDGDDDGDGQDNAVEYLAGTNPSSGISRFAATLSPLDDTRFALSWPSIPGKIYQIQTSGILLDGWSPLTTVPGSAAPAKSTSYSVVRTGGGMFYRVAIIP</sequence>
<reference evidence="5" key="1">
    <citation type="submission" date="2021-01" db="EMBL/GenBank/DDBJ databases">
        <title>Modified the classification status of verrucomicrobia.</title>
        <authorList>
            <person name="Feng X."/>
        </authorList>
    </citation>
    <scope>NUCLEOTIDE SEQUENCE</scope>
    <source>
        <strain evidence="5">JCM 18052</strain>
    </source>
</reference>
<keyword evidence="1" id="KW-0479">Metal-binding</keyword>
<evidence type="ECO:0000256" key="1">
    <source>
        <dbReference type="ARBA" id="ARBA00022723"/>
    </source>
</evidence>
<dbReference type="PANTHER" id="PTHR42970:SF1">
    <property type="entry name" value="PECTATE LYASE C-RELATED"/>
    <property type="match status" value="1"/>
</dbReference>
<feature type="chain" id="PRO_5036897627" evidence="4">
    <location>
        <begin position="19"/>
        <end position="1693"/>
    </location>
</feature>